<feature type="transmembrane region" description="Helical" evidence="1">
    <location>
        <begin position="123"/>
        <end position="143"/>
    </location>
</feature>
<feature type="transmembrane region" description="Helical" evidence="1">
    <location>
        <begin position="185"/>
        <end position="203"/>
    </location>
</feature>
<evidence type="ECO:0000256" key="1">
    <source>
        <dbReference type="SAM" id="Phobius"/>
    </source>
</evidence>
<keyword evidence="3" id="KW-1185">Reference proteome</keyword>
<feature type="transmembrane region" description="Helical" evidence="1">
    <location>
        <begin position="365"/>
        <end position="386"/>
    </location>
</feature>
<accession>A0ABU8YIS0</accession>
<keyword evidence="1" id="KW-0472">Membrane</keyword>
<evidence type="ECO:0000313" key="3">
    <source>
        <dbReference type="Proteomes" id="UP001384579"/>
    </source>
</evidence>
<feature type="transmembrane region" description="Helical" evidence="1">
    <location>
        <begin position="240"/>
        <end position="259"/>
    </location>
</feature>
<name>A0ABU8YIS0_9CYAN</name>
<keyword evidence="1" id="KW-1133">Transmembrane helix</keyword>
<feature type="transmembrane region" description="Helical" evidence="1">
    <location>
        <begin position="307"/>
        <end position="332"/>
    </location>
</feature>
<keyword evidence="1" id="KW-0812">Transmembrane</keyword>
<proteinExistence type="predicted"/>
<reference evidence="2 3" key="1">
    <citation type="journal article" date="2020" name="Harmful Algae">
        <title>Molecular and morphological characterization of a novel dihydroanatoxin-a producing Microcoleus species (cyanobacteria) from the Russian River, California, USA.</title>
        <authorList>
            <person name="Conklin K.Y."/>
            <person name="Stancheva R."/>
            <person name="Otten T.G."/>
            <person name="Fadness R."/>
            <person name="Boyer G.L."/>
            <person name="Read B."/>
            <person name="Zhang X."/>
            <person name="Sheath R.G."/>
        </authorList>
    </citation>
    <scope>NUCLEOTIDE SEQUENCE [LARGE SCALE GENOMIC DNA]</scope>
    <source>
        <strain evidence="2 3">PTRS2</strain>
    </source>
</reference>
<protein>
    <recommendedName>
        <fullName evidence="4">Peptide zinc metalloprotease protein</fullName>
    </recommendedName>
</protein>
<dbReference type="EMBL" id="JBBLXS010000041">
    <property type="protein sequence ID" value="MEK0184250.1"/>
    <property type="molecule type" value="Genomic_DNA"/>
</dbReference>
<organism evidence="2 3">
    <name type="scientific">Microcoleus anatoxicus PTRS2</name>
    <dbReference type="NCBI Taxonomy" id="2705321"/>
    <lineage>
        <taxon>Bacteria</taxon>
        <taxon>Bacillati</taxon>
        <taxon>Cyanobacteriota</taxon>
        <taxon>Cyanophyceae</taxon>
        <taxon>Oscillatoriophycideae</taxon>
        <taxon>Oscillatoriales</taxon>
        <taxon>Microcoleaceae</taxon>
        <taxon>Microcoleus</taxon>
        <taxon>Microcoleus anatoxicus</taxon>
    </lineage>
</organism>
<evidence type="ECO:0000313" key="2">
    <source>
        <dbReference type="EMBL" id="MEK0184250.1"/>
    </source>
</evidence>
<gene>
    <name evidence="2" type="ORF">WMG39_05225</name>
</gene>
<comment type="caution">
    <text evidence="2">The sequence shown here is derived from an EMBL/GenBank/DDBJ whole genome shotgun (WGS) entry which is preliminary data.</text>
</comment>
<dbReference type="RefSeq" id="WP_340518800.1">
    <property type="nucleotide sequence ID" value="NZ_JBBLXS010000041.1"/>
</dbReference>
<feature type="transmembrane region" description="Helical" evidence="1">
    <location>
        <begin position="215"/>
        <end position="234"/>
    </location>
</feature>
<evidence type="ECO:0008006" key="4">
    <source>
        <dbReference type="Google" id="ProtNLM"/>
    </source>
</evidence>
<sequence>MKNQYILQGIKERLVVDTSEKQPVYLLVIGQPQKYIRLSAFAYELLYQNSLGKSFEEIAEAITQKTGKNMLPCEVEAAYEKVIAEIREIECSSKIKLSGFLLRLPLVPKVVVNKIASYLSVAYYQPVALFLLAFIVTATVIAPRNDVFLKFTGEDLIWGYFFFFISLLLHELGHASACVRYGAQPSDIGFAIYMIFPAFYSDVTDAWKLKRLQRLIIDLGGIFFQLVVGAVYVVCYTLTQWTALKIAILMIASSCLLYLNPIFKFDGYWALSDALGVTNLSREPGRILRHIFYQQNQDSAKPLPWSVLMMGILAIYTVVSFSITAYFLWLVFPILWQELLGYPSLIATVINKFQSPSHLLTLGEIQSFLISTLMVGIVLLMFWRLLKFIVSAITGLWQRLVKK</sequence>
<feature type="transmembrane region" description="Helical" evidence="1">
    <location>
        <begin position="155"/>
        <end position="173"/>
    </location>
</feature>
<dbReference type="Proteomes" id="UP001384579">
    <property type="component" value="Unassembled WGS sequence"/>
</dbReference>